<feature type="domain" description="Response regulatory" evidence="7">
    <location>
        <begin position="63"/>
        <end position="178"/>
    </location>
</feature>
<dbReference type="PATRIC" id="fig|1347342.6.peg.1300"/>
<dbReference type="InterPro" id="IPR011006">
    <property type="entry name" value="CheY-like_superfamily"/>
</dbReference>
<dbReference type="EMBL" id="HG315671">
    <property type="protein sequence ID" value="CDF79002.1"/>
    <property type="molecule type" value="Genomic_DNA"/>
</dbReference>
<dbReference type="SUPFAM" id="SSF46689">
    <property type="entry name" value="Homeodomain-like"/>
    <property type="match status" value="1"/>
</dbReference>
<dbReference type="InterPro" id="IPR001789">
    <property type="entry name" value="Sig_transdc_resp-reg_receiver"/>
</dbReference>
<dbReference type="GO" id="GO:0000155">
    <property type="term" value="F:phosphorelay sensor kinase activity"/>
    <property type="evidence" value="ECO:0007669"/>
    <property type="project" value="TreeGrafter"/>
</dbReference>
<dbReference type="SMART" id="SM00342">
    <property type="entry name" value="HTH_ARAC"/>
    <property type="match status" value="1"/>
</dbReference>
<dbReference type="InterPro" id="IPR009057">
    <property type="entry name" value="Homeodomain-like_sf"/>
</dbReference>
<dbReference type="STRING" id="1347342.BN863_12900"/>
<feature type="modified residue" description="4-aspartylphosphate" evidence="5">
    <location>
        <position position="111"/>
    </location>
</feature>
<evidence type="ECO:0000256" key="3">
    <source>
        <dbReference type="ARBA" id="ARBA00023125"/>
    </source>
</evidence>
<keyword evidence="8" id="KW-0418">Kinase</keyword>
<organism evidence="8 9">
    <name type="scientific">Formosa agariphila (strain DSM 15362 / KCTC 12365 / LMG 23005 / KMM 3901 / M-2Alg 35-1)</name>
    <dbReference type="NCBI Taxonomy" id="1347342"/>
    <lineage>
        <taxon>Bacteria</taxon>
        <taxon>Pseudomonadati</taxon>
        <taxon>Bacteroidota</taxon>
        <taxon>Flavobacteriia</taxon>
        <taxon>Flavobacteriales</taxon>
        <taxon>Flavobacteriaceae</taxon>
        <taxon>Formosa</taxon>
    </lineage>
</organism>
<dbReference type="GO" id="GO:0043565">
    <property type="term" value="F:sequence-specific DNA binding"/>
    <property type="evidence" value="ECO:0007669"/>
    <property type="project" value="InterPro"/>
</dbReference>
<dbReference type="Gene3D" id="1.10.10.60">
    <property type="entry name" value="Homeodomain-like"/>
    <property type="match status" value="1"/>
</dbReference>
<dbReference type="PANTHER" id="PTHR43547:SF2">
    <property type="entry name" value="HYBRID SIGNAL TRANSDUCTION HISTIDINE KINASE C"/>
    <property type="match status" value="1"/>
</dbReference>
<evidence type="ECO:0000313" key="8">
    <source>
        <dbReference type="EMBL" id="CDF79002.1"/>
    </source>
</evidence>
<dbReference type="eggNOG" id="COG0745">
    <property type="taxonomic scope" value="Bacteria"/>
</dbReference>
<keyword evidence="1 5" id="KW-0597">Phosphoprotein</keyword>
<evidence type="ECO:0000256" key="4">
    <source>
        <dbReference type="ARBA" id="ARBA00023163"/>
    </source>
</evidence>
<evidence type="ECO:0000259" key="6">
    <source>
        <dbReference type="PROSITE" id="PS01124"/>
    </source>
</evidence>
<dbReference type="SUPFAM" id="SSF52172">
    <property type="entry name" value="CheY-like"/>
    <property type="match status" value="1"/>
</dbReference>
<protein>
    <submittedName>
        <fullName evidence="8">Two-component system sensor histidine kinase</fullName>
    </submittedName>
</protein>
<dbReference type="PROSITE" id="PS00041">
    <property type="entry name" value="HTH_ARAC_FAMILY_1"/>
    <property type="match status" value="1"/>
</dbReference>
<dbReference type="OrthoDB" id="358279at2"/>
<evidence type="ECO:0000256" key="5">
    <source>
        <dbReference type="PROSITE-ProRule" id="PRU00169"/>
    </source>
</evidence>
<sequence>MILKHQVKSNSFLIEIANEVNQQDHYLKSFKHTALNDSFPIINQAIPEDYTLSITQDAKFKAKVLIVEDHDKMLKFITKSLEEHYDIYTATDGKEGIKKAKSILPDVIVSDLRMPVIDGLKLCSVLKADENTAHIPILVLTASIDDDIELEGLKCGANDFVYKPFSVDVLKRRIINLINSNKIVTPNIALANSEVPIQDSNSIFLENVKNTLNKHLDNPDFNVKTFSKEIGMSRMQLHRKIYQCTNLSTSAFIRKQRLYKAKKILKNKQNLLVNEVAYEAGFNTPSYFIKCFKKEYKITPTEYRELELMSIK</sequence>
<name>T2KJD6_FORAG</name>
<dbReference type="RefSeq" id="WP_038528773.1">
    <property type="nucleotide sequence ID" value="NZ_HG315671.1"/>
</dbReference>
<dbReference type="Pfam" id="PF12833">
    <property type="entry name" value="HTH_18"/>
    <property type="match status" value="1"/>
</dbReference>
<dbReference type="InterPro" id="IPR020449">
    <property type="entry name" value="Tscrpt_reg_AraC-type_HTH"/>
</dbReference>
<keyword evidence="9" id="KW-1185">Reference proteome</keyword>
<dbReference type="PANTHER" id="PTHR43547">
    <property type="entry name" value="TWO-COMPONENT HISTIDINE KINASE"/>
    <property type="match status" value="1"/>
</dbReference>
<dbReference type="GO" id="GO:0003700">
    <property type="term" value="F:DNA-binding transcription factor activity"/>
    <property type="evidence" value="ECO:0007669"/>
    <property type="project" value="InterPro"/>
</dbReference>
<keyword evidence="3" id="KW-0238">DNA-binding</keyword>
<evidence type="ECO:0000313" key="9">
    <source>
        <dbReference type="Proteomes" id="UP000016160"/>
    </source>
</evidence>
<gene>
    <name evidence="8" type="ORF">BN863_12900</name>
</gene>
<feature type="domain" description="HTH araC/xylS-type" evidence="6">
    <location>
        <begin position="206"/>
        <end position="306"/>
    </location>
</feature>
<dbReference type="InterPro" id="IPR018062">
    <property type="entry name" value="HTH_AraC-typ_CS"/>
</dbReference>
<dbReference type="PROSITE" id="PS01124">
    <property type="entry name" value="HTH_ARAC_FAMILY_2"/>
    <property type="match status" value="1"/>
</dbReference>
<dbReference type="Gene3D" id="3.40.50.2300">
    <property type="match status" value="1"/>
</dbReference>
<dbReference type="Pfam" id="PF00072">
    <property type="entry name" value="Response_reg"/>
    <property type="match status" value="1"/>
</dbReference>
<proteinExistence type="predicted"/>
<dbReference type="Proteomes" id="UP000016160">
    <property type="component" value="Chromosome"/>
</dbReference>
<evidence type="ECO:0000259" key="7">
    <source>
        <dbReference type="PROSITE" id="PS50110"/>
    </source>
</evidence>
<dbReference type="InterPro" id="IPR018060">
    <property type="entry name" value="HTH_AraC"/>
</dbReference>
<dbReference type="PROSITE" id="PS50110">
    <property type="entry name" value="RESPONSE_REGULATORY"/>
    <property type="match status" value="1"/>
</dbReference>
<dbReference type="PRINTS" id="PR00032">
    <property type="entry name" value="HTHARAC"/>
</dbReference>
<dbReference type="HOGENOM" id="CLU_000445_5_1_10"/>
<keyword evidence="2" id="KW-0805">Transcription regulation</keyword>
<accession>T2KJD6</accession>
<evidence type="ECO:0000256" key="1">
    <source>
        <dbReference type="ARBA" id="ARBA00022553"/>
    </source>
</evidence>
<evidence type="ECO:0000256" key="2">
    <source>
        <dbReference type="ARBA" id="ARBA00023015"/>
    </source>
</evidence>
<dbReference type="AlphaFoldDB" id="T2KJD6"/>
<keyword evidence="8" id="KW-0808">Transferase</keyword>
<keyword evidence="4" id="KW-0804">Transcription</keyword>
<dbReference type="SMART" id="SM00448">
    <property type="entry name" value="REC"/>
    <property type="match status" value="1"/>
</dbReference>
<reference evidence="8 9" key="1">
    <citation type="journal article" date="2013" name="Appl. Environ. Microbiol.">
        <title>The genome of the alga-associated marine flavobacterium Formosa agariphila KMM 3901T reveals a broad potential for degradation of algal polysaccharides.</title>
        <authorList>
            <person name="Mann A.J."/>
            <person name="Hahnke R.L."/>
            <person name="Huang S."/>
            <person name="Werner J."/>
            <person name="Xing P."/>
            <person name="Barbeyron T."/>
            <person name="Huettel B."/>
            <person name="Stueber K."/>
            <person name="Reinhardt R."/>
            <person name="Harder J."/>
            <person name="Gloeckner F.O."/>
            <person name="Amann R.I."/>
            <person name="Teeling H."/>
        </authorList>
    </citation>
    <scope>NUCLEOTIDE SEQUENCE [LARGE SCALE GENOMIC DNA]</scope>
    <source>
        <strain evidence="9">DSM 15362 / KCTC 12365 / LMG 23005 / KMM 3901</strain>
    </source>
</reference>